<evidence type="ECO:0000313" key="1">
    <source>
        <dbReference type="EMBL" id="OTF71565.1"/>
    </source>
</evidence>
<proteinExistence type="predicted"/>
<keyword evidence="2" id="KW-1185">Reference proteome</keyword>
<name>A0A1Y3AWP0_EURMA</name>
<accession>A0A1Y3AWP0</accession>
<protein>
    <submittedName>
        <fullName evidence="1">Uncharacterized protein</fullName>
    </submittedName>
</protein>
<evidence type="ECO:0000313" key="2">
    <source>
        <dbReference type="Proteomes" id="UP000194236"/>
    </source>
</evidence>
<organism evidence="1 2">
    <name type="scientific">Euroglyphus maynei</name>
    <name type="common">Mayne's house dust mite</name>
    <dbReference type="NCBI Taxonomy" id="6958"/>
    <lineage>
        <taxon>Eukaryota</taxon>
        <taxon>Metazoa</taxon>
        <taxon>Ecdysozoa</taxon>
        <taxon>Arthropoda</taxon>
        <taxon>Chelicerata</taxon>
        <taxon>Arachnida</taxon>
        <taxon>Acari</taxon>
        <taxon>Acariformes</taxon>
        <taxon>Sarcoptiformes</taxon>
        <taxon>Astigmata</taxon>
        <taxon>Psoroptidia</taxon>
        <taxon>Analgoidea</taxon>
        <taxon>Pyroglyphidae</taxon>
        <taxon>Pyroglyphinae</taxon>
        <taxon>Euroglyphus</taxon>
    </lineage>
</organism>
<comment type="caution">
    <text evidence="1">The sequence shown here is derived from an EMBL/GenBank/DDBJ whole genome shotgun (WGS) entry which is preliminary data.</text>
</comment>
<gene>
    <name evidence="1" type="ORF">BLA29_015307</name>
</gene>
<dbReference type="EMBL" id="MUJZ01060359">
    <property type="protein sequence ID" value="OTF71565.1"/>
    <property type="molecule type" value="Genomic_DNA"/>
</dbReference>
<sequence length="46" mass="5146">MAGTTVVELVMSQLVDQHSKHRPVMYARIHWSAQRLVEEIAGCPAV</sequence>
<dbReference type="Proteomes" id="UP000194236">
    <property type="component" value="Unassembled WGS sequence"/>
</dbReference>
<dbReference type="AlphaFoldDB" id="A0A1Y3AWP0"/>
<reference evidence="1 2" key="1">
    <citation type="submission" date="2017-03" db="EMBL/GenBank/DDBJ databases">
        <title>Genome Survey of Euroglyphus maynei.</title>
        <authorList>
            <person name="Arlian L.G."/>
            <person name="Morgan M.S."/>
            <person name="Rider S.D."/>
        </authorList>
    </citation>
    <scope>NUCLEOTIDE SEQUENCE [LARGE SCALE GENOMIC DNA]</scope>
    <source>
        <strain evidence="1">Arlian Lab</strain>
        <tissue evidence="1">Whole body</tissue>
    </source>
</reference>